<name>X1DII8_9ZZZZ</name>
<organism evidence="1">
    <name type="scientific">marine sediment metagenome</name>
    <dbReference type="NCBI Taxonomy" id="412755"/>
    <lineage>
        <taxon>unclassified sequences</taxon>
        <taxon>metagenomes</taxon>
        <taxon>ecological metagenomes</taxon>
    </lineage>
</organism>
<protein>
    <submittedName>
        <fullName evidence="1">Uncharacterized protein</fullName>
    </submittedName>
</protein>
<feature type="non-terminal residue" evidence="1">
    <location>
        <position position="1"/>
    </location>
</feature>
<dbReference type="EMBL" id="BARU01001700">
    <property type="protein sequence ID" value="GAH19997.1"/>
    <property type="molecule type" value="Genomic_DNA"/>
</dbReference>
<sequence length="167" mass="17808">AVPYPLEAILAAINSNTALDLKLFEDLDIDNAANGQMLEIFRNAAEGKDSLQFFVDLHRLPNINSTAAGGYIVFKSLGITRLVVRTDYIEFRQGTWLRMDGNGVQGVFGIGSGTGGDARIWYDGTNMHINAQAIGTGVLILDNLPGTDPLVVGGLWNDAGTLKVSAG</sequence>
<accession>X1DII8</accession>
<dbReference type="AlphaFoldDB" id="X1DII8"/>
<reference evidence="1" key="1">
    <citation type="journal article" date="2014" name="Front. Microbiol.">
        <title>High frequency of phylogenetically diverse reductive dehalogenase-homologous genes in deep subseafloor sedimentary metagenomes.</title>
        <authorList>
            <person name="Kawai M."/>
            <person name="Futagami T."/>
            <person name="Toyoda A."/>
            <person name="Takaki Y."/>
            <person name="Nishi S."/>
            <person name="Hori S."/>
            <person name="Arai W."/>
            <person name="Tsubouchi T."/>
            <person name="Morono Y."/>
            <person name="Uchiyama I."/>
            <person name="Ito T."/>
            <person name="Fujiyama A."/>
            <person name="Inagaki F."/>
            <person name="Takami H."/>
        </authorList>
    </citation>
    <scope>NUCLEOTIDE SEQUENCE</scope>
    <source>
        <strain evidence="1">Expedition CK06-06</strain>
    </source>
</reference>
<comment type="caution">
    <text evidence="1">The sequence shown here is derived from an EMBL/GenBank/DDBJ whole genome shotgun (WGS) entry which is preliminary data.</text>
</comment>
<evidence type="ECO:0000313" key="1">
    <source>
        <dbReference type="EMBL" id="GAH19997.1"/>
    </source>
</evidence>
<proteinExistence type="predicted"/>
<gene>
    <name evidence="1" type="ORF">S03H2_04324</name>
</gene>